<evidence type="ECO:0000256" key="9">
    <source>
        <dbReference type="ARBA" id="ARBA00093227"/>
    </source>
</evidence>
<keyword evidence="19" id="KW-1185">Reference proteome</keyword>
<evidence type="ECO:0000256" key="4">
    <source>
        <dbReference type="ARBA" id="ARBA00033420"/>
    </source>
</evidence>
<dbReference type="Pfam" id="PF02423">
    <property type="entry name" value="OCD_Mu_crystall"/>
    <property type="match status" value="1"/>
</dbReference>
<dbReference type="InterPro" id="IPR036291">
    <property type="entry name" value="NAD(P)-bd_dom_sf"/>
</dbReference>
<evidence type="ECO:0000256" key="14">
    <source>
        <dbReference type="ARBA" id="ARBA00093273"/>
    </source>
</evidence>
<evidence type="ECO:0000256" key="6">
    <source>
        <dbReference type="ARBA" id="ARBA00093197"/>
    </source>
</evidence>
<dbReference type="GO" id="GO:0050241">
    <property type="term" value="F:pyrroline-2-carboxylate reductase activity"/>
    <property type="evidence" value="ECO:0007669"/>
    <property type="project" value="UniProtKB-EC"/>
</dbReference>
<dbReference type="InParanoid" id="A0A6L2PZQ6"/>
<evidence type="ECO:0000313" key="18">
    <source>
        <dbReference type="EMBL" id="GFG38036.1"/>
    </source>
</evidence>
<dbReference type="OrthoDB" id="41492at2759"/>
<dbReference type="SUPFAM" id="SSF51735">
    <property type="entry name" value="NAD(P)-binding Rossmann-fold domains"/>
    <property type="match status" value="1"/>
</dbReference>
<comment type="catalytic activity">
    <reaction evidence="5">
        <text>L-pipecolate + NAD(+) = Delta(1)-piperideine-2-carboxylate + NADH + H(+)</text>
        <dbReference type="Rhea" id="RHEA:30807"/>
        <dbReference type="ChEBI" id="CHEBI:15378"/>
        <dbReference type="ChEBI" id="CHEBI:57540"/>
        <dbReference type="ChEBI" id="CHEBI:57945"/>
        <dbReference type="ChEBI" id="CHEBI:61185"/>
        <dbReference type="ChEBI" id="CHEBI:77631"/>
        <dbReference type="EC" id="1.5.1.1"/>
    </reaction>
    <physiologicalReaction direction="right-to-left" evidence="5">
        <dbReference type="Rhea" id="RHEA:30809"/>
    </physiologicalReaction>
</comment>
<comment type="catalytic activity">
    <reaction evidence="11">
        <text>(S)-cystathionine ketimine + NADH + 2 H(+) = (3R,5S)-2,3,5,6,7-pentahydro-1,4-thiazepine-3,5-dicarboxylate + NAD(+)</text>
        <dbReference type="Rhea" id="RHEA:68032"/>
        <dbReference type="ChEBI" id="CHEBI:15378"/>
        <dbReference type="ChEBI" id="CHEBI:57540"/>
        <dbReference type="ChEBI" id="CHEBI:57945"/>
        <dbReference type="ChEBI" id="CHEBI:176808"/>
        <dbReference type="ChEBI" id="CHEBI:176810"/>
    </reaction>
    <physiologicalReaction direction="left-to-right" evidence="11">
        <dbReference type="Rhea" id="RHEA:68033"/>
    </physiologicalReaction>
</comment>
<evidence type="ECO:0000256" key="15">
    <source>
        <dbReference type="ARBA" id="ARBA00093567"/>
    </source>
</evidence>
<dbReference type="PANTHER" id="PTHR13812">
    <property type="entry name" value="KETIMINE REDUCTASE MU-CRYSTALLIN"/>
    <property type="match status" value="1"/>
</dbReference>
<protein>
    <recommendedName>
        <fullName evidence="3">Ketimine reductase mu-crystallin</fullName>
        <ecNumber evidence="16">1.5.1.1</ecNumber>
        <ecNumber evidence="2">1.5.1.25</ecNumber>
    </recommendedName>
    <alternativeName>
        <fullName evidence="17">1-piperideine-2-carboxylate/1-pyrroline-2-carboxylate reductase</fullName>
    </alternativeName>
    <alternativeName>
        <fullName evidence="4">NADP-regulated thyroid-hormone-binding protein</fullName>
    </alternativeName>
</protein>
<dbReference type="InterPro" id="IPR023401">
    <property type="entry name" value="ODC_N"/>
</dbReference>
<evidence type="ECO:0000313" key="19">
    <source>
        <dbReference type="Proteomes" id="UP000502823"/>
    </source>
</evidence>
<comment type="catalytic activity">
    <reaction evidence="9">
        <text>(S)-cystathionine ketimine + NADPH + 2 H(+) = (3R,5S)-2,3,5,6,7-pentahydro-1,4-thiazepine-3,5-dicarboxylate + NADP(+)</text>
        <dbReference type="Rhea" id="RHEA:68036"/>
        <dbReference type="ChEBI" id="CHEBI:15378"/>
        <dbReference type="ChEBI" id="CHEBI:57783"/>
        <dbReference type="ChEBI" id="CHEBI:58349"/>
        <dbReference type="ChEBI" id="CHEBI:176808"/>
        <dbReference type="ChEBI" id="CHEBI:176810"/>
    </reaction>
    <physiologicalReaction direction="left-to-right" evidence="9">
        <dbReference type="Rhea" id="RHEA:68037"/>
    </physiologicalReaction>
</comment>
<comment type="subunit">
    <text evidence="15">Homodimer. Binds the thyroid hormone triiodothyronine (T3); T3 binding inhibits enzymatic activity.</text>
</comment>
<evidence type="ECO:0000256" key="12">
    <source>
        <dbReference type="ARBA" id="ARBA00093263"/>
    </source>
</evidence>
<dbReference type="InterPro" id="IPR003462">
    <property type="entry name" value="ODC_Mu_crystall"/>
</dbReference>
<dbReference type="PIRSF" id="PIRSF001439">
    <property type="entry name" value="CryM"/>
    <property type="match status" value="1"/>
</dbReference>
<dbReference type="GO" id="GO:0005737">
    <property type="term" value="C:cytoplasm"/>
    <property type="evidence" value="ECO:0007669"/>
    <property type="project" value="TreeGrafter"/>
</dbReference>
<evidence type="ECO:0000256" key="17">
    <source>
        <dbReference type="ARBA" id="ARBA00093650"/>
    </source>
</evidence>
<comment type="catalytic activity">
    <reaction evidence="10">
        <text>(R)-lanthionine ketimine + NADPH + 2 H(+) = (3R,5R)-1,4-thiomorpholine-3,5-dicarboxylate + NADP(+)</text>
        <dbReference type="Rhea" id="RHEA:68040"/>
        <dbReference type="ChEBI" id="CHEBI:15378"/>
        <dbReference type="ChEBI" id="CHEBI:57783"/>
        <dbReference type="ChEBI" id="CHEBI:58349"/>
        <dbReference type="ChEBI" id="CHEBI:176891"/>
        <dbReference type="ChEBI" id="CHEBI:176892"/>
    </reaction>
    <physiologicalReaction direction="left-to-right" evidence="10">
        <dbReference type="Rhea" id="RHEA:68041"/>
    </physiologicalReaction>
</comment>
<dbReference type="Proteomes" id="UP000502823">
    <property type="component" value="Unassembled WGS sequence"/>
</dbReference>
<evidence type="ECO:0000256" key="7">
    <source>
        <dbReference type="ARBA" id="ARBA00093203"/>
    </source>
</evidence>
<evidence type="ECO:0000256" key="5">
    <source>
        <dbReference type="ARBA" id="ARBA00093190"/>
    </source>
</evidence>
<dbReference type="FunCoup" id="A0A6L2PZQ6">
    <property type="interactions" value="8"/>
</dbReference>
<evidence type="ECO:0000256" key="16">
    <source>
        <dbReference type="ARBA" id="ARBA00093598"/>
    </source>
</evidence>
<gene>
    <name evidence="18" type="ORF">Cfor_10629</name>
</gene>
<evidence type="ECO:0000256" key="2">
    <source>
        <dbReference type="ARBA" id="ARBA00012883"/>
    </source>
</evidence>
<sequence length="315" mass="34167">MTDSGPLYLTDEFIRNNKLLKLDKLIPVIQNAMASVSKNDEVIQPPRTIMNIPSLNGALLSMPAFCKYDDALACKLVTAYPKNADKGLPSVQGTVLLFDSTTGKVCAIMDGIEITTWRTAAASAVATKYLHNGTAVLAILGSGTQARSHAETLDYCFNFQQIRIWNHKYEGAQTLTKELTAKGKNAVAYHSVEECVQDADVIVTATFASSPILKGKWIKPGAHINAVGAGINHHSELDVDLYKLACVYTDTMASAETELKGLLEEGMTIEEVGDIINGTKSADRGMITVFQSLGMAVEDAVSAKLIYEEYKKIKK</sequence>
<evidence type="ECO:0000256" key="13">
    <source>
        <dbReference type="ARBA" id="ARBA00093264"/>
    </source>
</evidence>
<dbReference type="PANTHER" id="PTHR13812:SF19">
    <property type="entry name" value="KETIMINE REDUCTASE MU-CRYSTALLIN"/>
    <property type="match status" value="1"/>
</dbReference>
<comment type="catalytic activity">
    <reaction evidence="14">
        <text>L-pipecolate + NADP(+) = Delta(1)-piperideine-2-carboxylate + NADPH + H(+)</text>
        <dbReference type="Rhea" id="RHEA:12524"/>
        <dbReference type="ChEBI" id="CHEBI:15378"/>
        <dbReference type="ChEBI" id="CHEBI:57783"/>
        <dbReference type="ChEBI" id="CHEBI:58349"/>
        <dbReference type="ChEBI" id="CHEBI:61185"/>
        <dbReference type="ChEBI" id="CHEBI:77631"/>
        <dbReference type="EC" id="1.5.1.1"/>
    </reaction>
    <physiologicalReaction direction="right-to-left" evidence="14">
        <dbReference type="Rhea" id="RHEA:12526"/>
    </physiologicalReaction>
</comment>
<evidence type="ECO:0000256" key="3">
    <source>
        <dbReference type="ARBA" id="ARBA00015173"/>
    </source>
</evidence>
<comment type="caution">
    <text evidence="18">The sequence shown here is derived from an EMBL/GenBank/DDBJ whole genome shotgun (WGS) entry which is preliminary data.</text>
</comment>
<dbReference type="AlphaFoldDB" id="A0A6L2PZQ6"/>
<evidence type="ECO:0000256" key="10">
    <source>
        <dbReference type="ARBA" id="ARBA00093248"/>
    </source>
</evidence>
<dbReference type="EC" id="1.5.1.25" evidence="2"/>
<organism evidence="18 19">
    <name type="scientific">Coptotermes formosanus</name>
    <name type="common">Formosan subterranean termite</name>
    <dbReference type="NCBI Taxonomy" id="36987"/>
    <lineage>
        <taxon>Eukaryota</taxon>
        <taxon>Metazoa</taxon>
        <taxon>Ecdysozoa</taxon>
        <taxon>Arthropoda</taxon>
        <taxon>Hexapoda</taxon>
        <taxon>Insecta</taxon>
        <taxon>Pterygota</taxon>
        <taxon>Neoptera</taxon>
        <taxon>Polyneoptera</taxon>
        <taxon>Dictyoptera</taxon>
        <taxon>Blattodea</taxon>
        <taxon>Blattoidea</taxon>
        <taxon>Termitoidae</taxon>
        <taxon>Rhinotermitidae</taxon>
        <taxon>Coptotermes</taxon>
    </lineage>
</organism>
<dbReference type="Gene3D" id="3.40.50.720">
    <property type="entry name" value="NAD(P)-binding Rossmann-like Domain"/>
    <property type="match status" value="1"/>
</dbReference>
<comment type="catalytic activity">
    <reaction evidence="8">
        <text>(3R)-1,4-thiomorpholine-3-carboxylate + NAD(+) = 3,4-dehydrothiomorpholine-3-carboxylate + NADH + 2 H(+)</text>
        <dbReference type="Rhea" id="RHEA:12504"/>
        <dbReference type="ChEBI" id="CHEBI:15378"/>
        <dbReference type="ChEBI" id="CHEBI:57540"/>
        <dbReference type="ChEBI" id="CHEBI:57945"/>
        <dbReference type="ChEBI" id="CHEBI:58517"/>
        <dbReference type="ChEBI" id="CHEBI:176873"/>
        <dbReference type="EC" id="1.5.1.25"/>
    </reaction>
    <physiologicalReaction direction="right-to-left" evidence="8">
        <dbReference type="Rhea" id="RHEA:12506"/>
    </physiologicalReaction>
</comment>
<name>A0A6L2PZQ6_COPFO</name>
<evidence type="ECO:0000256" key="1">
    <source>
        <dbReference type="ARBA" id="ARBA00008903"/>
    </source>
</evidence>
<comment type="catalytic activity">
    <reaction evidence="7">
        <text>L-proline + NADP(+) = 1-pyrroline-2-carboxylate + NADPH + H(+)</text>
        <dbReference type="Rhea" id="RHEA:20317"/>
        <dbReference type="ChEBI" id="CHEBI:15378"/>
        <dbReference type="ChEBI" id="CHEBI:39785"/>
        <dbReference type="ChEBI" id="CHEBI:57783"/>
        <dbReference type="ChEBI" id="CHEBI:58349"/>
        <dbReference type="ChEBI" id="CHEBI:60039"/>
        <dbReference type="EC" id="1.5.1.1"/>
    </reaction>
    <physiologicalReaction direction="right-to-left" evidence="7">
        <dbReference type="Rhea" id="RHEA:20319"/>
    </physiologicalReaction>
</comment>
<comment type="catalytic activity">
    <reaction evidence="12">
        <text>(3R)-1,4-thiomorpholine-3-carboxylate + NADP(+) = 3,4-dehydrothiomorpholine-3-carboxylate + NADPH + 2 H(+)</text>
        <dbReference type="Rhea" id="RHEA:12500"/>
        <dbReference type="ChEBI" id="CHEBI:15378"/>
        <dbReference type="ChEBI" id="CHEBI:57783"/>
        <dbReference type="ChEBI" id="CHEBI:58349"/>
        <dbReference type="ChEBI" id="CHEBI:58517"/>
        <dbReference type="ChEBI" id="CHEBI:176873"/>
        <dbReference type="EC" id="1.5.1.25"/>
    </reaction>
    <physiologicalReaction direction="right-to-left" evidence="12">
        <dbReference type="Rhea" id="RHEA:12502"/>
    </physiologicalReaction>
</comment>
<dbReference type="EMBL" id="BLKM01000742">
    <property type="protein sequence ID" value="GFG38036.1"/>
    <property type="molecule type" value="Genomic_DNA"/>
</dbReference>
<reference evidence="19" key="1">
    <citation type="submission" date="2020-01" db="EMBL/GenBank/DDBJ databases">
        <title>Draft genome sequence of the Termite Coptotermes fromosanus.</title>
        <authorList>
            <person name="Itakura S."/>
            <person name="Yosikawa Y."/>
            <person name="Umezawa K."/>
        </authorList>
    </citation>
    <scope>NUCLEOTIDE SEQUENCE [LARGE SCALE GENOMIC DNA]</scope>
</reference>
<comment type="similarity">
    <text evidence="1">Belongs to the ornithine cyclodeaminase/mu-crystallin family.</text>
</comment>
<evidence type="ECO:0000256" key="8">
    <source>
        <dbReference type="ARBA" id="ARBA00093226"/>
    </source>
</evidence>
<accession>A0A6L2PZQ6</accession>
<dbReference type="EC" id="1.5.1.1" evidence="16"/>
<comment type="catalytic activity">
    <reaction evidence="13">
        <text>L-proline + NAD(+) = 1-pyrroline-2-carboxylate + NADH + H(+)</text>
        <dbReference type="Rhea" id="RHEA:20321"/>
        <dbReference type="ChEBI" id="CHEBI:15378"/>
        <dbReference type="ChEBI" id="CHEBI:39785"/>
        <dbReference type="ChEBI" id="CHEBI:57540"/>
        <dbReference type="ChEBI" id="CHEBI:57945"/>
        <dbReference type="ChEBI" id="CHEBI:60039"/>
        <dbReference type="EC" id="1.5.1.1"/>
    </reaction>
    <physiologicalReaction direction="right-to-left" evidence="13">
        <dbReference type="Rhea" id="RHEA:20323"/>
    </physiologicalReaction>
</comment>
<proteinExistence type="inferred from homology"/>
<evidence type="ECO:0000256" key="11">
    <source>
        <dbReference type="ARBA" id="ARBA00093250"/>
    </source>
</evidence>
<dbReference type="GO" id="GO:0047127">
    <property type="term" value="F:thiomorpholine-carboxylate dehydrogenase activity"/>
    <property type="evidence" value="ECO:0007669"/>
    <property type="project" value="UniProtKB-EC"/>
</dbReference>
<comment type="catalytic activity">
    <reaction evidence="6">
        <text>Delta(2)-thiazoline-2-carboxylate + NADPH + 2 H(+) = L-thiazolidine-2-carboxylate + NADP(+)</text>
        <dbReference type="Rhea" id="RHEA:68072"/>
        <dbReference type="ChEBI" id="CHEBI:15378"/>
        <dbReference type="ChEBI" id="CHEBI:57783"/>
        <dbReference type="ChEBI" id="CHEBI:58349"/>
        <dbReference type="ChEBI" id="CHEBI:176895"/>
        <dbReference type="ChEBI" id="CHEBI:176896"/>
    </reaction>
    <physiologicalReaction direction="left-to-right" evidence="6">
        <dbReference type="Rhea" id="RHEA:68073"/>
    </physiologicalReaction>
</comment>
<dbReference type="GO" id="GO:0042562">
    <property type="term" value="F:hormone binding"/>
    <property type="evidence" value="ECO:0007669"/>
    <property type="project" value="TreeGrafter"/>
</dbReference>
<dbReference type="Gene3D" id="3.30.1780.10">
    <property type="entry name" value="ornithine cyclodeaminase, domain 1"/>
    <property type="match status" value="1"/>
</dbReference>